<dbReference type="Proteomes" id="UP000521872">
    <property type="component" value="Unassembled WGS sequence"/>
</dbReference>
<dbReference type="GO" id="GO:0004252">
    <property type="term" value="F:serine-type endopeptidase activity"/>
    <property type="evidence" value="ECO:0007669"/>
    <property type="project" value="UniProtKB-UniRule"/>
</dbReference>
<name>A0A8H4QRW5_9AGAR</name>
<dbReference type="GO" id="GO:0030163">
    <property type="term" value="P:protein catabolic process"/>
    <property type="evidence" value="ECO:0007669"/>
    <property type="project" value="InterPro"/>
</dbReference>
<dbReference type="SUPFAM" id="SSF54211">
    <property type="entry name" value="Ribosomal protein S5 domain 2-like"/>
    <property type="match status" value="1"/>
</dbReference>
<comment type="caution">
    <text evidence="4">The sequence shown here is derived from an EMBL/GenBank/DDBJ whole genome shotgun (WGS) entry which is preliminary data.</text>
</comment>
<protein>
    <recommendedName>
        <fullName evidence="3">Lon proteolytic domain-containing protein</fullName>
    </recommendedName>
</protein>
<keyword evidence="1" id="KW-0720">Serine protease</keyword>
<reference evidence="4 5" key="1">
    <citation type="submission" date="2019-12" db="EMBL/GenBank/DDBJ databases">
        <authorList>
            <person name="Floudas D."/>
            <person name="Bentzer J."/>
            <person name="Ahren D."/>
            <person name="Johansson T."/>
            <person name="Persson P."/>
            <person name="Tunlid A."/>
        </authorList>
    </citation>
    <scope>NUCLEOTIDE SEQUENCE [LARGE SCALE GENOMIC DNA]</scope>
    <source>
        <strain evidence="4 5">CBS 102.39</strain>
    </source>
</reference>
<evidence type="ECO:0000256" key="1">
    <source>
        <dbReference type="PROSITE-ProRule" id="PRU01122"/>
    </source>
</evidence>
<dbReference type="AlphaFoldDB" id="A0A8H4QRW5"/>
<dbReference type="GO" id="GO:0004176">
    <property type="term" value="F:ATP-dependent peptidase activity"/>
    <property type="evidence" value="ECO:0007669"/>
    <property type="project" value="UniProtKB-UniRule"/>
</dbReference>
<organism evidence="4 5">
    <name type="scientific">Agrocybe pediades</name>
    <dbReference type="NCBI Taxonomy" id="84607"/>
    <lineage>
        <taxon>Eukaryota</taxon>
        <taxon>Fungi</taxon>
        <taxon>Dikarya</taxon>
        <taxon>Basidiomycota</taxon>
        <taxon>Agaricomycotina</taxon>
        <taxon>Agaricomycetes</taxon>
        <taxon>Agaricomycetidae</taxon>
        <taxon>Agaricales</taxon>
        <taxon>Agaricineae</taxon>
        <taxon>Strophariaceae</taxon>
        <taxon>Agrocybe</taxon>
    </lineage>
</organism>
<dbReference type="Pfam" id="PF05362">
    <property type="entry name" value="Lon_C"/>
    <property type="match status" value="1"/>
</dbReference>
<dbReference type="InterPro" id="IPR014721">
    <property type="entry name" value="Ribsml_uS5_D2-typ_fold_subgr"/>
</dbReference>
<keyword evidence="1" id="KW-0378">Hydrolase</keyword>
<dbReference type="GO" id="GO:0005524">
    <property type="term" value="F:ATP binding"/>
    <property type="evidence" value="ECO:0007669"/>
    <property type="project" value="InterPro"/>
</dbReference>
<dbReference type="EMBL" id="JAACJL010000033">
    <property type="protein sequence ID" value="KAF4615753.1"/>
    <property type="molecule type" value="Genomic_DNA"/>
</dbReference>
<proteinExistence type="inferred from homology"/>
<dbReference type="GO" id="GO:0006508">
    <property type="term" value="P:proteolysis"/>
    <property type="evidence" value="ECO:0007669"/>
    <property type="project" value="UniProtKB-KW"/>
</dbReference>
<dbReference type="InterPro" id="IPR008269">
    <property type="entry name" value="Lon_proteolytic"/>
</dbReference>
<keyword evidence="1" id="KW-0645">Protease</keyword>
<evidence type="ECO:0000259" key="3">
    <source>
        <dbReference type="PROSITE" id="PS51786"/>
    </source>
</evidence>
<comment type="similarity">
    <text evidence="1">Belongs to the peptidase S16 family.</text>
</comment>
<feature type="active site" evidence="1">
    <location>
        <position position="116"/>
    </location>
</feature>
<evidence type="ECO:0000313" key="5">
    <source>
        <dbReference type="Proteomes" id="UP000521872"/>
    </source>
</evidence>
<gene>
    <name evidence="4" type="ORF">D9613_012422</name>
</gene>
<dbReference type="PROSITE" id="PS51786">
    <property type="entry name" value="LON_PROTEOLYTIC"/>
    <property type="match status" value="1"/>
</dbReference>
<evidence type="ECO:0000313" key="4">
    <source>
        <dbReference type="EMBL" id="KAF4615753.1"/>
    </source>
</evidence>
<feature type="region of interest" description="Disordered" evidence="2">
    <location>
        <begin position="177"/>
        <end position="217"/>
    </location>
</feature>
<sequence length="217" mass="23333">MPIEAMSMPGKGALQLTGKLGEVIRESAQISLSFVRAHAFELGITASPNEQFLTDKDVHVHMPEGSVGKEGPSAGTAILTAFVSLFRGVRVDPDIAMTGEISLVGTVLPVGGLKEKILAAHRAGIKTVLAPAANRADIEENVPESVKEGIRLVYVESVWEVLGEVFGEGFVRRVDGEEAGKKEGQGGKKETETVEREVRREEEVREVRKEGEVESSS</sequence>
<dbReference type="InterPro" id="IPR020568">
    <property type="entry name" value="Ribosomal_Su5_D2-typ_SF"/>
</dbReference>
<keyword evidence="5" id="KW-1185">Reference proteome</keyword>
<evidence type="ECO:0000256" key="2">
    <source>
        <dbReference type="SAM" id="MobiDB-lite"/>
    </source>
</evidence>
<feature type="domain" description="Lon proteolytic" evidence="3">
    <location>
        <begin position="1"/>
        <end position="168"/>
    </location>
</feature>
<dbReference type="InterPro" id="IPR027065">
    <property type="entry name" value="Lon_Prtase"/>
</dbReference>
<dbReference type="Gene3D" id="3.30.230.10">
    <property type="match status" value="1"/>
</dbReference>
<accession>A0A8H4QRW5</accession>
<dbReference type="PANTHER" id="PTHR10046">
    <property type="entry name" value="ATP DEPENDENT LON PROTEASE FAMILY MEMBER"/>
    <property type="match status" value="1"/>
</dbReference>
<feature type="active site" evidence="1">
    <location>
        <position position="73"/>
    </location>
</feature>